<keyword evidence="3" id="KW-1185">Reference proteome</keyword>
<evidence type="ECO:0000313" key="3">
    <source>
        <dbReference type="Proteomes" id="UP000579812"/>
    </source>
</evidence>
<organism evidence="2 3">
    <name type="scientific">Onychostoma macrolepis</name>
    <dbReference type="NCBI Taxonomy" id="369639"/>
    <lineage>
        <taxon>Eukaryota</taxon>
        <taxon>Metazoa</taxon>
        <taxon>Chordata</taxon>
        <taxon>Craniata</taxon>
        <taxon>Vertebrata</taxon>
        <taxon>Euteleostomi</taxon>
        <taxon>Actinopterygii</taxon>
        <taxon>Neopterygii</taxon>
        <taxon>Teleostei</taxon>
        <taxon>Ostariophysi</taxon>
        <taxon>Cypriniformes</taxon>
        <taxon>Cyprinidae</taxon>
        <taxon>Acrossocheilinae</taxon>
        <taxon>Onychostoma</taxon>
    </lineage>
</organism>
<evidence type="ECO:0000313" key="2">
    <source>
        <dbReference type="EMBL" id="KAF4114299.1"/>
    </source>
</evidence>
<accession>A0A7J6D4W7</accession>
<name>A0A7J6D4W7_9TELE</name>
<comment type="caution">
    <text evidence="2">The sequence shown here is derived from an EMBL/GenBank/DDBJ whole genome shotgun (WGS) entry which is preliminary data.</text>
</comment>
<evidence type="ECO:0000256" key="1">
    <source>
        <dbReference type="SAM" id="MobiDB-lite"/>
    </source>
</evidence>
<dbReference type="Proteomes" id="UP000579812">
    <property type="component" value="Unassembled WGS sequence"/>
</dbReference>
<reference evidence="2 3" key="1">
    <citation type="submission" date="2020-04" db="EMBL/GenBank/DDBJ databases">
        <title>Chromosome-level genome assembly of a cyprinid fish Onychostoma macrolepis by integration of Nanopore Sequencing, Bionano and Hi-C technology.</title>
        <authorList>
            <person name="Wang D."/>
        </authorList>
    </citation>
    <scope>NUCLEOTIDE SEQUENCE [LARGE SCALE GENOMIC DNA]</scope>
    <source>
        <strain evidence="2">SWU-2019</strain>
        <tissue evidence="2">Muscle</tissue>
    </source>
</reference>
<gene>
    <name evidence="2" type="ORF">G5714_004522</name>
</gene>
<proteinExistence type="predicted"/>
<protein>
    <submittedName>
        <fullName evidence="2">Uncharacterized protein</fullName>
    </submittedName>
</protein>
<feature type="region of interest" description="Disordered" evidence="1">
    <location>
        <begin position="63"/>
        <end position="84"/>
    </location>
</feature>
<sequence>MSNNLPLRLAVPGMKISRTPRSGLVMSADSSLQGISDSALEELFAEEDQVLRRSLVLQRNTASTLHDKMKSEESPPVLPSEEPAFCCWGKNDTLPRLSQPSST</sequence>
<dbReference type="EMBL" id="JAAMOB010000004">
    <property type="protein sequence ID" value="KAF4114299.1"/>
    <property type="molecule type" value="Genomic_DNA"/>
</dbReference>
<dbReference type="AlphaFoldDB" id="A0A7J6D4W7"/>